<proteinExistence type="predicted"/>
<protein>
    <submittedName>
        <fullName evidence="1">Uncharacterized protein</fullName>
    </submittedName>
</protein>
<gene>
    <name evidence="1" type="ORF">PHABIO_242</name>
</gene>
<reference evidence="1 2" key="1">
    <citation type="submission" date="2017-05" db="EMBL/GenBank/DDBJ databases">
        <authorList>
            <person name="Song R."/>
            <person name="Chenine A.L."/>
            <person name="Ruprecht R.M."/>
        </authorList>
    </citation>
    <scope>NUCLEOTIDE SEQUENCE [LARGE SCALE GENOMIC DNA]</scope>
</reference>
<evidence type="ECO:0000313" key="1">
    <source>
        <dbReference type="EMBL" id="ARV76873.1"/>
    </source>
</evidence>
<name>A0A1Y0SYP0_9CAUD</name>
<keyword evidence="2" id="KW-1185">Reference proteome</keyword>
<sequence>MIKKVLLAASVVTAIAIGGAYAFYRTPETDPSSQEAERPINLDD</sequence>
<dbReference type="Proteomes" id="UP000225448">
    <property type="component" value="Segment"/>
</dbReference>
<dbReference type="EMBL" id="MF042360">
    <property type="protein sequence ID" value="ARV76873.1"/>
    <property type="molecule type" value="Genomic_DNA"/>
</dbReference>
<organism evidence="1 2">
    <name type="scientific">Pseudomonas phage Phabio</name>
    <dbReference type="NCBI Taxonomy" id="2006668"/>
    <lineage>
        <taxon>Viruses</taxon>
        <taxon>Duplodnaviria</taxon>
        <taxon>Heunggongvirae</taxon>
        <taxon>Uroviricota</taxon>
        <taxon>Caudoviricetes</taxon>
        <taxon>Chimalliviridae</taxon>
        <taxon>Phabiovirus</taxon>
        <taxon>Phabiovirus phabio</taxon>
    </lineage>
</organism>
<evidence type="ECO:0000313" key="2">
    <source>
        <dbReference type="Proteomes" id="UP000225448"/>
    </source>
</evidence>
<accession>A0A1Y0SYP0</accession>